<feature type="binding site" evidence="7">
    <location>
        <begin position="154"/>
        <end position="155"/>
    </location>
    <ligand>
        <name>UDP-N-acetyl-alpha-D-muramoyl-L-alanyl-D-glutamate</name>
        <dbReference type="ChEBI" id="CHEBI:83900"/>
    </ligand>
</feature>
<feature type="domain" description="Mur ligase N-terminal catalytic" evidence="9">
    <location>
        <begin position="25"/>
        <end position="98"/>
    </location>
</feature>
<comment type="pathway">
    <text evidence="7 8">Cell wall biogenesis; peptidoglycan biosynthesis.</text>
</comment>
<dbReference type="RefSeq" id="WP_012745018.1">
    <property type="nucleotide sequence ID" value="NC_012785.1"/>
</dbReference>
<evidence type="ECO:0000256" key="8">
    <source>
        <dbReference type="RuleBase" id="RU004135"/>
    </source>
</evidence>
<protein>
    <recommendedName>
        <fullName evidence="7">UDP-N-acetylmuramyl-tripeptide synthetase</fullName>
        <ecNumber evidence="7">6.3.2.-</ecNumber>
    </recommendedName>
    <alternativeName>
        <fullName evidence="7">UDP-MurNAc-tripeptide synthetase</fullName>
    </alternativeName>
</protein>
<dbReference type="Proteomes" id="UP000002382">
    <property type="component" value="Chromosome"/>
</dbReference>
<name>C5CEI7_KOSOT</name>
<comment type="function">
    <text evidence="7">Catalyzes the addition of an amino acid to the nucleotide precursor UDP-N-acetylmuramoyl-L-alanyl-D-glutamate (UMAG) in the biosynthesis of bacterial cell-wall peptidoglycan.</text>
</comment>
<dbReference type="InterPro" id="IPR035911">
    <property type="entry name" value="MurE/MurF_N"/>
</dbReference>
<keyword evidence="4 7" id="KW-0573">Peptidoglycan synthesis</keyword>
<evidence type="ECO:0000256" key="5">
    <source>
        <dbReference type="ARBA" id="ARBA00023306"/>
    </source>
</evidence>
<keyword evidence="13" id="KW-1185">Reference proteome</keyword>
<feature type="binding site" evidence="7">
    <location>
        <begin position="112"/>
        <end position="118"/>
    </location>
    <ligand>
        <name>ATP</name>
        <dbReference type="ChEBI" id="CHEBI:30616"/>
    </ligand>
</feature>
<accession>C5CEI7</accession>
<sequence>MEMVLRELIKDLKEKRVEGRQDLVIRGIECDSRKVEEGFLFVCIPGFNFDGHKFIPEAIKRGSRVVVVEKDVKTAKDVTVIKVPNTRYALAVLANRFYGYPSKKLQVVGIAGTNGKTTTTYLVRDVLKKAGKKVALFGTIEYDLGNRTLPASTTTPQSLELQAMLNELVNKEFEYVVMEVSTHATVLDRVTGCEFDIGVFTNISRDHMDFHKTMENYLEAEIKFFRLLSRTGRRAVINIDDPYAEHIIKNTRTEILTYGINDKNADIRAFDIKVSKTGSRFNVITPLGETVFYLRLPGRYNVYNALAAVGVGISEGLNLNEIREAIAHASVPGRFERIDCGQSFDVIVDYAHTPDALQKALETARGLSEGRIIVVFGCGDDKDRRPLMGVVAARMSDIAILTSDNSRNEEPSEIISDIESGIKKVDNSFQYLVIEDRFEAITQALEMAKEGDLVLIAGKGHEEYQIIKDRKIPFNDRKVAERILKNGL</sequence>
<reference evidence="12 13" key="1">
    <citation type="submission" date="2009-06" db="EMBL/GenBank/DDBJ databases">
        <title>Complete sequence of Thermotogales bacterium TBF 19.5.1.</title>
        <authorList>
            <consortium name="US DOE Joint Genome Institute"/>
            <person name="Lucas S."/>
            <person name="Copeland A."/>
            <person name="Lapidus A."/>
            <person name="Glavina del Rio T."/>
            <person name="Tice H."/>
            <person name="Bruce D."/>
            <person name="Goodwin L."/>
            <person name="Pitluck S."/>
            <person name="Chertkov O."/>
            <person name="Brettin T."/>
            <person name="Detter J.C."/>
            <person name="Han C."/>
            <person name="Schmutz J."/>
            <person name="Larimer F."/>
            <person name="Land M."/>
            <person name="Hauser L."/>
            <person name="Kyrpides N."/>
            <person name="Ovchinnikova G."/>
            <person name="Noll K."/>
        </authorList>
    </citation>
    <scope>NUCLEOTIDE SEQUENCE [LARGE SCALE GENOMIC DNA]</scope>
    <source>
        <strain evidence="13">ATCC BAA-1733 / DSM 21960 / TBF 19.5.1</strain>
    </source>
</reference>
<dbReference type="SUPFAM" id="SSF53244">
    <property type="entry name" value="MurD-like peptide ligases, peptide-binding domain"/>
    <property type="match status" value="1"/>
</dbReference>
<dbReference type="UniPathway" id="UPA00219"/>
<evidence type="ECO:0000256" key="4">
    <source>
        <dbReference type="ARBA" id="ARBA00022984"/>
    </source>
</evidence>
<dbReference type="Pfam" id="PF02875">
    <property type="entry name" value="Mur_ligase_C"/>
    <property type="match status" value="1"/>
</dbReference>
<dbReference type="InterPro" id="IPR036565">
    <property type="entry name" value="Mur-like_cat_sf"/>
</dbReference>
<feature type="binding site" evidence="7">
    <location>
        <position position="181"/>
    </location>
    <ligand>
        <name>UDP-N-acetyl-alpha-D-muramoyl-L-alanyl-D-glutamate</name>
        <dbReference type="ChEBI" id="CHEBI:83900"/>
    </ligand>
</feature>
<keyword evidence="5 7" id="KW-0131">Cell cycle</keyword>
<feature type="binding site" evidence="7">
    <location>
        <position position="189"/>
    </location>
    <ligand>
        <name>UDP-N-acetyl-alpha-D-muramoyl-L-alanyl-D-glutamate</name>
        <dbReference type="ChEBI" id="CHEBI:83900"/>
    </ligand>
</feature>
<dbReference type="GO" id="GO:0005737">
    <property type="term" value="C:cytoplasm"/>
    <property type="evidence" value="ECO:0007669"/>
    <property type="project" value="UniProtKB-SubCell"/>
</dbReference>
<evidence type="ECO:0000313" key="13">
    <source>
        <dbReference type="Proteomes" id="UP000002382"/>
    </source>
</evidence>
<keyword evidence="7" id="KW-0067">ATP-binding</keyword>
<evidence type="ECO:0000256" key="3">
    <source>
        <dbReference type="ARBA" id="ARBA00022960"/>
    </source>
</evidence>
<dbReference type="PANTHER" id="PTHR23135">
    <property type="entry name" value="MUR LIGASE FAMILY MEMBER"/>
    <property type="match status" value="1"/>
</dbReference>
<dbReference type="AlphaFoldDB" id="C5CEI7"/>
<dbReference type="NCBIfam" id="TIGR01085">
    <property type="entry name" value="murE"/>
    <property type="match status" value="1"/>
</dbReference>
<dbReference type="SUPFAM" id="SSF63418">
    <property type="entry name" value="MurE/MurF N-terminal domain"/>
    <property type="match status" value="1"/>
</dbReference>
<comment type="subcellular location">
    <subcellularLocation>
        <location evidence="7 8">Cytoplasm</location>
    </subcellularLocation>
</comment>
<keyword evidence="7" id="KW-0460">Magnesium</keyword>
<feature type="domain" description="Mur ligase C-terminal" evidence="10">
    <location>
        <begin position="333"/>
        <end position="460"/>
    </location>
</feature>
<evidence type="ECO:0000256" key="1">
    <source>
        <dbReference type="ARBA" id="ARBA00005898"/>
    </source>
</evidence>
<evidence type="ECO:0000313" key="12">
    <source>
        <dbReference type="EMBL" id="ACR79233.1"/>
    </source>
</evidence>
<dbReference type="HOGENOM" id="CLU_022291_4_1_0"/>
<dbReference type="Gene3D" id="3.40.1190.10">
    <property type="entry name" value="Mur-like, catalytic domain"/>
    <property type="match status" value="1"/>
</dbReference>
<evidence type="ECO:0000256" key="6">
    <source>
        <dbReference type="ARBA" id="ARBA00023316"/>
    </source>
</evidence>
<dbReference type="InterPro" id="IPR005761">
    <property type="entry name" value="UDP-N-AcMur-Glu-dNH2Pim_ligase"/>
</dbReference>
<keyword evidence="2 7" id="KW-0132">Cell division</keyword>
<dbReference type="Gene3D" id="3.90.190.20">
    <property type="entry name" value="Mur ligase, C-terminal domain"/>
    <property type="match status" value="1"/>
</dbReference>
<dbReference type="STRING" id="521045.Kole_0511"/>
<keyword evidence="6 7" id="KW-0961">Cell wall biogenesis/degradation</keyword>
<dbReference type="GO" id="GO:0009252">
    <property type="term" value="P:peptidoglycan biosynthetic process"/>
    <property type="evidence" value="ECO:0007669"/>
    <property type="project" value="UniProtKB-UniRule"/>
</dbReference>
<dbReference type="GO" id="GO:0005524">
    <property type="term" value="F:ATP binding"/>
    <property type="evidence" value="ECO:0007669"/>
    <property type="project" value="UniProtKB-UniRule"/>
</dbReference>
<comment type="similarity">
    <text evidence="1 7">Belongs to the MurCDEF family. MurE subfamily.</text>
</comment>
<organism evidence="12 13">
    <name type="scientific">Kosmotoga olearia (strain ATCC BAA-1733 / DSM 21960 / TBF 19.5.1)</name>
    <dbReference type="NCBI Taxonomy" id="521045"/>
    <lineage>
        <taxon>Bacteria</taxon>
        <taxon>Thermotogati</taxon>
        <taxon>Thermotogota</taxon>
        <taxon>Thermotogae</taxon>
        <taxon>Kosmotogales</taxon>
        <taxon>Kosmotogaceae</taxon>
        <taxon>Kosmotoga</taxon>
    </lineage>
</organism>
<evidence type="ECO:0000256" key="7">
    <source>
        <dbReference type="HAMAP-Rule" id="MF_00208"/>
    </source>
</evidence>
<dbReference type="Gene3D" id="3.40.1390.10">
    <property type="entry name" value="MurE/MurF, N-terminal domain"/>
    <property type="match status" value="1"/>
</dbReference>
<dbReference type="InterPro" id="IPR004101">
    <property type="entry name" value="Mur_ligase_C"/>
</dbReference>
<dbReference type="GO" id="GO:0051301">
    <property type="term" value="P:cell division"/>
    <property type="evidence" value="ECO:0007669"/>
    <property type="project" value="UniProtKB-KW"/>
</dbReference>
<dbReference type="eggNOG" id="COG0769">
    <property type="taxonomic scope" value="Bacteria"/>
</dbReference>
<keyword evidence="3 7" id="KW-0133">Cell shape</keyword>
<feature type="binding site" evidence="7">
    <location>
        <position position="32"/>
    </location>
    <ligand>
        <name>UDP-N-acetyl-alpha-D-muramoyl-L-alanyl-D-glutamate</name>
        <dbReference type="ChEBI" id="CHEBI:83900"/>
    </ligand>
</feature>
<feature type="domain" description="Mur ligase central" evidence="11">
    <location>
        <begin position="110"/>
        <end position="311"/>
    </location>
</feature>
<dbReference type="InterPro" id="IPR036615">
    <property type="entry name" value="Mur_ligase_C_dom_sf"/>
</dbReference>
<dbReference type="GO" id="GO:0071555">
    <property type="term" value="P:cell wall organization"/>
    <property type="evidence" value="ECO:0007669"/>
    <property type="project" value="UniProtKB-KW"/>
</dbReference>
<dbReference type="Pfam" id="PF08245">
    <property type="entry name" value="Mur_ligase_M"/>
    <property type="match status" value="1"/>
</dbReference>
<dbReference type="NCBIfam" id="NF001126">
    <property type="entry name" value="PRK00139.1-4"/>
    <property type="match status" value="1"/>
</dbReference>
<dbReference type="SUPFAM" id="SSF53623">
    <property type="entry name" value="MurD-like peptide ligases, catalytic domain"/>
    <property type="match status" value="1"/>
</dbReference>
<gene>
    <name evidence="7" type="primary">murE</name>
    <name evidence="12" type="ordered locus">Kole_0511</name>
</gene>
<comment type="cofactor">
    <cofactor evidence="7">
        <name>Mg(2+)</name>
        <dbReference type="ChEBI" id="CHEBI:18420"/>
    </cofactor>
</comment>
<dbReference type="Pfam" id="PF01225">
    <property type="entry name" value="Mur_ligase"/>
    <property type="match status" value="1"/>
</dbReference>
<dbReference type="EC" id="6.3.2.-" evidence="7"/>
<dbReference type="PANTHER" id="PTHR23135:SF4">
    <property type="entry name" value="UDP-N-ACETYLMURAMOYL-L-ALANYL-D-GLUTAMATE--2,6-DIAMINOPIMELATE LIGASE MURE HOMOLOG, CHLOROPLASTIC"/>
    <property type="match status" value="1"/>
</dbReference>
<dbReference type="NCBIfam" id="NF001124">
    <property type="entry name" value="PRK00139.1-2"/>
    <property type="match status" value="1"/>
</dbReference>
<dbReference type="KEGG" id="kol:Kole_0511"/>
<reference evidence="12 13" key="2">
    <citation type="journal article" date="2011" name="J. Bacteriol.">
        <title>Genome Sequence of Kosmotoga olearia Strain TBF 19.5.1, a Thermophilic Bacterium with a Wide Growth Temperature Range, Isolated from the Troll B Oil Platform in the North Sea.</title>
        <authorList>
            <person name="Swithers K.S."/>
            <person name="Dipippo J.L."/>
            <person name="Bruce D.C."/>
            <person name="Detter C."/>
            <person name="Tapia R."/>
            <person name="Han S."/>
            <person name="Goodwin L.A."/>
            <person name="Han J."/>
            <person name="Woyke T."/>
            <person name="Pitluck S."/>
            <person name="Pennacchio L."/>
            <person name="Nolan M."/>
            <person name="Mikhailova N."/>
            <person name="Land M.L."/>
            <person name="Nesbo C.L."/>
            <person name="Gogarten J.P."/>
            <person name="Noll K.M."/>
        </authorList>
    </citation>
    <scope>NUCLEOTIDE SEQUENCE [LARGE SCALE GENOMIC DNA]</scope>
    <source>
        <strain evidence="13">ATCC BAA-1733 / DSM 21960 / TBF 19.5.1</strain>
    </source>
</reference>
<dbReference type="GO" id="GO:0000287">
    <property type="term" value="F:magnesium ion binding"/>
    <property type="evidence" value="ECO:0007669"/>
    <property type="project" value="UniProtKB-UniRule"/>
</dbReference>
<dbReference type="HAMAP" id="MF_00208">
    <property type="entry name" value="MurE"/>
    <property type="match status" value="1"/>
</dbReference>
<dbReference type="InterPro" id="IPR013221">
    <property type="entry name" value="Mur_ligase_cen"/>
</dbReference>
<evidence type="ECO:0000259" key="11">
    <source>
        <dbReference type="Pfam" id="PF08245"/>
    </source>
</evidence>
<dbReference type="InterPro" id="IPR000713">
    <property type="entry name" value="Mur_ligase_N"/>
</dbReference>
<evidence type="ECO:0000256" key="2">
    <source>
        <dbReference type="ARBA" id="ARBA00022618"/>
    </source>
</evidence>
<comment type="caution">
    <text evidence="7">Lacks conserved residue(s) required for the propagation of feature annotation.</text>
</comment>
<evidence type="ECO:0000259" key="9">
    <source>
        <dbReference type="Pfam" id="PF01225"/>
    </source>
</evidence>
<keyword evidence="7" id="KW-0436">Ligase</keyword>
<proteinExistence type="inferred from homology"/>
<dbReference type="GO" id="GO:0008360">
    <property type="term" value="P:regulation of cell shape"/>
    <property type="evidence" value="ECO:0007669"/>
    <property type="project" value="UniProtKB-KW"/>
</dbReference>
<evidence type="ECO:0000259" key="10">
    <source>
        <dbReference type="Pfam" id="PF02875"/>
    </source>
</evidence>
<dbReference type="EMBL" id="CP001634">
    <property type="protein sequence ID" value="ACR79233.1"/>
    <property type="molecule type" value="Genomic_DNA"/>
</dbReference>
<keyword evidence="7" id="KW-0547">Nucleotide-binding</keyword>
<keyword evidence="7" id="KW-0963">Cytoplasm</keyword>
<dbReference type="GO" id="GO:0016881">
    <property type="term" value="F:acid-amino acid ligase activity"/>
    <property type="evidence" value="ECO:0007669"/>
    <property type="project" value="UniProtKB-UniRule"/>
</dbReference>
<comment type="PTM">
    <text evidence="7">Carboxylation is probably crucial for Mg(2+) binding and, consequently, for the gamma-phosphate positioning of ATP.</text>
</comment>